<feature type="domain" description="HEPN" evidence="1">
    <location>
        <begin position="9"/>
        <end position="49"/>
    </location>
</feature>
<sequence>MPNNGLAHILRQAARARIKDAEVLLTAKRYDGAAYICGYALELGLKARICRTLKWSGYP</sequence>
<dbReference type="SUPFAM" id="SSF81593">
    <property type="entry name" value="Nucleotidyltransferase substrate binding subunit/domain"/>
    <property type="match status" value="1"/>
</dbReference>
<gene>
    <name evidence="2" type="ORF">THIOM_003051</name>
</gene>
<keyword evidence="3" id="KW-1185">Reference proteome</keyword>
<protein>
    <submittedName>
        <fullName evidence="2">HEPN domain-containing protein</fullName>
    </submittedName>
</protein>
<reference evidence="2 3" key="1">
    <citation type="submission" date="2016-05" db="EMBL/GenBank/DDBJ databases">
        <title>Single-cell genome of chain-forming Candidatus Thiomargarita nelsonii and comparison to other large sulfur-oxidizing bacteria.</title>
        <authorList>
            <person name="Winkel M."/>
            <person name="Salman V."/>
            <person name="Woyke T."/>
            <person name="Schulz-Vogt H."/>
            <person name="Richter M."/>
            <person name="Flood B."/>
            <person name="Bailey J."/>
            <person name="Amann R."/>
            <person name="Mussmann M."/>
        </authorList>
    </citation>
    <scope>NUCLEOTIDE SEQUENCE [LARGE SCALE GENOMIC DNA]</scope>
    <source>
        <strain evidence="2 3">THI036</strain>
    </source>
</reference>
<dbReference type="EMBL" id="LUTY01001808">
    <property type="protein sequence ID" value="OAD21193.1"/>
    <property type="molecule type" value="Genomic_DNA"/>
</dbReference>
<dbReference type="Proteomes" id="UP000076962">
    <property type="component" value="Unassembled WGS sequence"/>
</dbReference>
<evidence type="ECO:0000313" key="2">
    <source>
        <dbReference type="EMBL" id="OAD21193.1"/>
    </source>
</evidence>
<dbReference type="AlphaFoldDB" id="A0A176RZG9"/>
<name>A0A176RZG9_9GAMM</name>
<comment type="caution">
    <text evidence="2">The sequence shown here is derived from an EMBL/GenBank/DDBJ whole genome shotgun (WGS) entry which is preliminary data.</text>
</comment>
<organism evidence="2 3">
    <name type="scientific">Candidatus Thiomargarita nelsonii</name>
    <dbReference type="NCBI Taxonomy" id="1003181"/>
    <lineage>
        <taxon>Bacteria</taxon>
        <taxon>Pseudomonadati</taxon>
        <taxon>Pseudomonadota</taxon>
        <taxon>Gammaproteobacteria</taxon>
        <taxon>Thiotrichales</taxon>
        <taxon>Thiotrichaceae</taxon>
        <taxon>Thiomargarita</taxon>
    </lineage>
</organism>
<proteinExistence type="predicted"/>
<accession>A0A176RZG9</accession>
<dbReference type="InterPro" id="IPR007842">
    <property type="entry name" value="HEPN_dom"/>
</dbReference>
<evidence type="ECO:0000259" key="1">
    <source>
        <dbReference type="Pfam" id="PF05168"/>
    </source>
</evidence>
<feature type="non-terminal residue" evidence="2">
    <location>
        <position position="59"/>
    </location>
</feature>
<dbReference type="Pfam" id="PF05168">
    <property type="entry name" value="HEPN"/>
    <property type="match status" value="1"/>
</dbReference>
<evidence type="ECO:0000313" key="3">
    <source>
        <dbReference type="Proteomes" id="UP000076962"/>
    </source>
</evidence>